<dbReference type="SUPFAM" id="SSF57850">
    <property type="entry name" value="RING/U-box"/>
    <property type="match status" value="1"/>
</dbReference>
<evidence type="ECO:0000313" key="7">
    <source>
        <dbReference type="Proteomes" id="UP000013827"/>
    </source>
</evidence>
<dbReference type="Proteomes" id="UP000013827">
    <property type="component" value="Unassembled WGS sequence"/>
</dbReference>
<dbReference type="RefSeq" id="XP_005780474.1">
    <property type="nucleotide sequence ID" value="XM_005780417.1"/>
</dbReference>
<dbReference type="PANTHER" id="PTHR45647:SF139">
    <property type="entry name" value="OS02G0152300 PROTEIN"/>
    <property type="match status" value="1"/>
</dbReference>
<evidence type="ECO:0000256" key="2">
    <source>
        <dbReference type="PROSITE-ProRule" id="PRU00175"/>
    </source>
</evidence>
<accession>A0A0D3JX10</accession>
<sequence>MQHSNPLKMGFAEARKVGEGGFGRVYRADALPSLPRVACGFAVKTALVGVGAQGLAELQSEVRTLSAACHPSLLPLLGVCLAPARACLVYPLCRGGSLEDRLYRAPAALQRLRMLGFETPPPPLSSAARLRVLRDAASALHYLHTLSPMILHRDVSAGNILLDERGNGYLADVGLARAAEATAGGQVSHLSTQRIFGKPGYMDSIIMHDGQASQLTDGFALGITLLVALTGRGALGLLNACDDALEEPDTAESIAAADAGWSAAQAQELARLVVGLALVRKKRRMPLAEALPRLEALVEAAGEVEETAGAEERLCDLCWDAPRSVRFACGHALYCEACAPRVLERDSNCPACRQPALPIAATGRLVAAQTTFVHQPPSRPAPQAQPAGATAALVKGRGKWSPSEATAAADCDLRLFDFEAFGGFGKEVRSTLREAANQLSNKLSHAQHLDEVTWTTKNWHGLQMQRLSVVLHTAVAWQTVNELACGESGIVHGAECIAVLNGVA</sequence>
<protein>
    <recommendedName>
        <fullName evidence="8">Protein kinase domain-containing protein</fullName>
    </recommendedName>
</protein>
<dbReference type="GO" id="GO:0008270">
    <property type="term" value="F:zinc ion binding"/>
    <property type="evidence" value="ECO:0007669"/>
    <property type="project" value="UniProtKB-KW"/>
</dbReference>
<dbReference type="InterPro" id="IPR000719">
    <property type="entry name" value="Prot_kinase_dom"/>
</dbReference>
<dbReference type="PROSITE" id="PS50011">
    <property type="entry name" value="PROTEIN_KINASE_DOM"/>
    <property type="match status" value="1"/>
</dbReference>
<dbReference type="PANTHER" id="PTHR45647">
    <property type="entry name" value="OS02G0152300 PROTEIN"/>
    <property type="match status" value="1"/>
</dbReference>
<keyword evidence="2" id="KW-0863">Zinc-finger</keyword>
<keyword evidence="1" id="KW-0833">Ubl conjugation pathway</keyword>
<dbReference type="InterPro" id="IPR011009">
    <property type="entry name" value="Kinase-like_dom_sf"/>
</dbReference>
<dbReference type="InterPro" id="IPR051348">
    <property type="entry name" value="U-box_ubiquitin_ligases"/>
</dbReference>
<evidence type="ECO:0000259" key="5">
    <source>
        <dbReference type="PROSITE" id="PS50089"/>
    </source>
</evidence>
<dbReference type="EnsemblProtists" id="EOD28045">
    <property type="protein sequence ID" value="EOD28045"/>
    <property type="gene ID" value="EMIHUDRAFT_235242"/>
</dbReference>
<evidence type="ECO:0000259" key="4">
    <source>
        <dbReference type="PROSITE" id="PS50011"/>
    </source>
</evidence>
<dbReference type="AlphaFoldDB" id="A0A0D3JX10"/>
<dbReference type="InterPro" id="IPR001841">
    <property type="entry name" value="Znf_RING"/>
</dbReference>
<evidence type="ECO:0000256" key="1">
    <source>
        <dbReference type="ARBA" id="ARBA00022786"/>
    </source>
</evidence>
<dbReference type="GO" id="GO:0004672">
    <property type="term" value="F:protein kinase activity"/>
    <property type="evidence" value="ECO:0007669"/>
    <property type="project" value="InterPro"/>
</dbReference>
<evidence type="ECO:0008006" key="8">
    <source>
        <dbReference type="Google" id="ProtNLM"/>
    </source>
</evidence>
<dbReference type="Pfam" id="PF13920">
    <property type="entry name" value="zf-C3HC4_3"/>
    <property type="match status" value="1"/>
</dbReference>
<dbReference type="STRING" id="2903.R1EN40"/>
<dbReference type="PROSITE" id="PS50089">
    <property type="entry name" value="ZF_RING_2"/>
    <property type="match status" value="1"/>
</dbReference>
<dbReference type="InterPro" id="IPR013083">
    <property type="entry name" value="Znf_RING/FYVE/PHD"/>
</dbReference>
<dbReference type="SUPFAM" id="SSF56112">
    <property type="entry name" value="Protein kinase-like (PK-like)"/>
    <property type="match status" value="1"/>
</dbReference>
<dbReference type="GeneID" id="17273590"/>
<name>A0A0D3JX10_EMIH1</name>
<dbReference type="PaxDb" id="2903-EOD28045"/>
<feature type="domain" description="Protein kinase" evidence="4">
    <location>
        <begin position="11"/>
        <end position="298"/>
    </location>
</feature>
<dbReference type="Gene3D" id="1.10.510.10">
    <property type="entry name" value="Transferase(Phosphotransferase) domain 1"/>
    <property type="match status" value="1"/>
</dbReference>
<reference evidence="7" key="1">
    <citation type="journal article" date="2013" name="Nature">
        <title>Pan genome of the phytoplankton Emiliania underpins its global distribution.</title>
        <authorList>
            <person name="Read B.A."/>
            <person name="Kegel J."/>
            <person name="Klute M.J."/>
            <person name="Kuo A."/>
            <person name="Lefebvre S.C."/>
            <person name="Maumus F."/>
            <person name="Mayer C."/>
            <person name="Miller J."/>
            <person name="Monier A."/>
            <person name="Salamov A."/>
            <person name="Young J."/>
            <person name="Aguilar M."/>
            <person name="Claverie J.M."/>
            <person name="Frickenhaus S."/>
            <person name="Gonzalez K."/>
            <person name="Herman E.K."/>
            <person name="Lin Y.C."/>
            <person name="Napier J."/>
            <person name="Ogata H."/>
            <person name="Sarno A.F."/>
            <person name="Shmutz J."/>
            <person name="Schroeder D."/>
            <person name="de Vargas C."/>
            <person name="Verret F."/>
            <person name="von Dassow P."/>
            <person name="Valentin K."/>
            <person name="Van de Peer Y."/>
            <person name="Wheeler G."/>
            <person name="Dacks J.B."/>
            <person name="Delwiche C.F."/>
            <person name="Dyhrman S.T."/>
            <person name="Glockner G."/>
            <person name="John U."/>
            <person name="Richards T."/>
            <person name="Worden A.Z."/>
            <person name="Zhang X."/>
            <person name="Grigoriev I.V."/>
            <person name="Allen A.E."/>
            <person name="Bidle K."/>
            <person name="Borodovsky M."/>
            <person name="Bowler C."/>
            <person name="Brownlee C."/>
            <person name="Cock J.M."/>
            <person name="Elias M."/>
            <person name="Gladyshev V.N."/>
            <person name="Groth M."/>
            <person name="Guda C."/>
            <person name="Hadaegh A."/>
            <person name="Iglesias-Rodriguez M.D."/>
            <person name="Jenkins J."/>
            <person name="Jones B.M."/>
            <person name="Lawson T."/>
            <person name="Leese F."/>
            <person name="Lindquist E."/>
            <person name="Lobanov A."/>
            <person name="Lomsadze A."/>
            <person name="Malik S.B."/>
            <person name="Marsh M.E."/>
            <person name="Mackinder L."/>
            <person name="Mock T."/>
            <person name="Mueller-Roeber B."/>
            <person name="Pagarete A."/>
            <person name="Parker M."/>
            <person name="Probert I."/>
            <person name="Quesneville H."/>
            <person name="Raines C."/>
            <person name="Rensing S.A."/>
            <person name="Riano-Pachon D.M."/>
            <person name="Richier S."/>
            <person name="Rokitta S."/>
            <person name="Shiraiwa Y."/>
            <person name="Soanes D.M."/>
            <person name="van der Giezen M."/>
            <person name="Wahlund T.M."/>
            <person name="Williams B."/>
            <person name="Wilson W."/>
            <person name="Wolfe G."/>
            <person name="Wurch L.L."/>
        </authorList>
    </citation>
    <scope>NUCLEOTIDE SEQUENCE</scope>
</reference>
<dbReference type="InterPro" id="IPR001245">
    <property type="entry name" value="Ser-Thr/Tyr_kinase_cat_dom"/>
</dbReference>
<dbReference type="KEGG" id="ehx:EMIHUDRAFT_235242"/>
<feature type="domain" description="RING-type" evidence="5">
    <location>
        <begin position="315"/>
        <end position="353"/>
    </location>
</feature>
<dbReference type="eggNOG" id="ENOG502QQ92">
    <property type="taxonomic scope" value="Eukaryota"/>
</dbReference>
<proteinExistence type="predicted"/>
<dbReference type="PROSITE" id="PS00107">
    <property type="entry name" value="PROTEIN_KINASE_ATP"/>
    <property type="match status" value="1"/>
</dbReference>
<dbReference type="InterPro" id="IPR017441">
    <property type="entry name" value="Protein_kinase_ATP_BS"/>
</dbReference>
<keyword evidence="3" id="KW-0547">Nucleotide-binding</keyword>
<reference evidence="6" key="2">
    <citation type="submission" date="2024-10" db="UniProtKB">
        <authorList>
            <consortium name="EnsemblProtists"/>
        </authorList>
    </citation>
    <scope>IDENTIFICATION</scope>
</reference>
<keyword evidence="2" id="KW-0479">Metal-binding</keyword>
<dbReference type="Gene3D" id="3.30.40.10">
    <property type="entry name" value="Zinc/RING finger domain, C3HC4 (zinc finger)"/>
    <property type="match status" value="1"/>
</dbReference>
<organism evidence="6 7">
    <name type="scientific">Emiliania huxleyi (strain CCMP1516)</name>
    <dbReference type="NCBI Taxonomy" id="280463"/>
    <lineage>
        <taxon>Eukaryota</taxon>
        <taxon>Haptista</taxon>
        <taxon>Haptophyta</taxon>
        <taxon>Prymnesiophyceae</taxon>
        <taxon>Isochrysidales</taxon>
        <taxon>Noelaerhabdaceae</taxon>
        <taxon>Emiliania</taxon>
    </lineage>
</organism>
<keyword evidence="2" id="KW-0862">Zinc</keyword>
<dbReference type="HOGENOM" id="CLU_040739_2_0_1"/>
<dbReference type="GO" id="GO:0005524">
    <property type="term" value="F:ATP binding"/>
    <property type="evidence" value="ECO:0007669"/>
    <property type="project" value="UniProtKB-UniRule"/>
</dbReference>
<feature type="binding site" evidence="3">
    <location>
        <position position="44"/>
    </location>
    <ligand>
        <name>ATP</name>
        <dbReference type="ChEBI" id="CHEBI:30616"/>
    </ligand>
</feature>
<dbReference type="InterPro" id="IPR008266">
    <property type="entry name" value="Tyr_kinase_AS"/>
</dbReference>
<keyword evidence="7" id="KW-1185">Reference proteome</keyword>
<evidence type="ECO:0000313" key="6">
    <source>
        <dbReference type="EnsemblProtists" id="EOD28045"/>
    </source>
</evidence>
<dbReference type="PROSITE" id="PS00109">
    <property type="entry name" value="PROTEIN_KINASE_TYR"/>
    <property type="match status" value="1"/>
</dbReference>
<keyword evidence="3" id="KW-0067">ATP-binding</keyword>
<evidence type="ECO:0000256" key="3">
    <source>
        <dbReference type="PROSITE-ProRule" id="PRU10141"/>
    </source>
</evidence>
<dbReference type="Pfam" id="PF07714">
    <property type="entry name" value="PK_Tyr_Ser-Thr"/>
    <property type="match status" value="1"/>
</dbReference>